<dbReference type="EMBL" id="PVTM01000025">
    <property type="protein sequence ID" value="PRY66009.1"/>
    <property type="molecule type" value="Genomic_DNA"/>
</dbReference>
<dbReference type="InterPro" id="IPR001279">
    <property type="entry name" value="Metallo-B-lactamas"/>
</dbReference>
<dbReference type="InterPro" id="IPR011108">
    <property type="entry name" value="RMMBL"/>
</dbReference>
<protein>
    <submittedName>
        <fullName evidence="4">Metallo-beta-lactamase family protein</fullName>
    </submittedName>
</protein>
<dbReference type="Pfam" id="PF07521">
    <property type="entry name" value="RMMBL"/>
    <property type="match status" value="1"/>
</dbReference>
<sequence>MSYPRILHHGAAEGVTGSCHRLQVSEERALLVDCGLFQGQDADHLDSLEQHRVRFPVEDVLALVVTHVHIDHIGRLPYLLAAGYRGPILCSVPSARLLPLVIEDALKIGFTRDRALIERFLGEVEERLVPLAYRQWHTVIDDARHRIRVKLQRAGHILGSAYVEVDVRDHATGESSRTVFSGDLGAPHAPLLPAPRPPYRADTLVIESTYGDRTHEDRTTRRARLKGAIDRALENAGSVVIPAFSIGRTQELLYELEGLIHAATDPRWRELEIIVDSPLAARFTEVYRALRLWWDAEAQRRLRGGRHPLSFDNLYTVNSHEEHEQTVEYLARSHRPAVVIAASGMVTGGRVVNYLRRMLGDPRHAVVFIGYQGAGTPGRDIQRYGPRGGWVELDSERLDIRAHIETVSGYSAHADQQNLLDFIRRMRHPPRHIRLVHGERDAQRAFQASIEQWAREAGHPVEVTLGRDYSGE</sequence>
<dbReference type="CDD" id="cd16295">
    <property type="entry name" value="TTHA0252-CPSF-like_MBL-fold"/>
    <property type="match status" value="1"/>
</dbReference>
<dbReference type="GO" id="GO:0016787">
    <property type="term" value="F:hydrolase activity"/>
    <property type="evidence" value="ECO:0007669"/>
    <property type="project" value="UniProtKB-KW"/>
</dbReference>
<dbReference type="InterPro" id="IPR022712">
    <property type="entry name" value="Beta_Casp"/>
</dbReference>
<dbReference type="SUPFAM" id="SSF56281">
    <property type="entry name" value="Metallo-hydrolase/oxidoreductase"/>
    <property type="match status" value="1"/>
</dbReference>
<dbReference type="PANTHER" id="PTHR11203:SF37">
    <property type="entry name" value="INTEGRATOR COMPLEX SUBUNIT 11"/>
    <property type="match status" value="1"/>
</dbReference>
<proteinExistence type="predicted"/>
<dbReference type="InterPro" id="IPR050698">
    <property type="entry name" value="MBL"/>
</dbReference>
<evidence type="ECO:0000259" key="2">
    <source>
        <dbReference type="SMART" id="SM00849"/>
    </source>
</evidence>
<gene>
    <name evidence="4" type="ORF">BCL64_1255</name>
</gene>
<feature type="domain" description="Metallo-beta-lactamase" evidence="2">
    <location>
        <begin position="16"/>
        <end position="244"/>
    </location>
</feature>
<dbReference type="SMART" id="SM00849">
    <property type="entry name" value="Lactamase_B"/>
    <property type="match status" value="1"/>
</dbReference>
<evidence type="ECO:0000313" key="4">
    <source>
        <dbReference type="EMBL" id="PRY66009.1"/>
    </source>
</evidence>
<dbReference type="InterPro" id="IPR036866">
    <property type="entry name" value="RibonucZ/Hydroxyglut_hydro"/>
</dbReference>
<reference evidence="4 5" key="1">
    <citation type="submission" date="2018-03" db="EMBL/GenBank/DDBJ databases">
        <title>Comparative analysis of microorganisms from saline springs in Andes Mountain Range, Colombia.</title>
        <authorList>
            <person name="Rubin E."/>
        </authorList>
    </citation>
    <scope>NUCLEOTIDE SEQUENCE [LARGE SCALE GENOMIC DNA]</scope>
    <source>
        <strain evidence="4 5">USBA 854</strain>
    </source>
</reference>
<comment type="caution">
    <text evidence="4">The sequence shown here is derived from an EMBL/GenBank/DDBJ whole genome shotgun (WGS) entry which is preliminary data.</text>
</comment>
<dbReference type="PANTHER" id="PTHR11203">
    <property type="entry name" value="CLEAVAGE AND POLYADENYLATION SPECIFICITY FACTOR FAMILY MEMBER"/>
    <property type="match status" value="1"/>
</dbReference>
<dbReference type="GO" id="GO:0004521">
    <property type="term" value="F:RNA endonuclease activity"/>
    <property type="evidence" value="ECO:0007669"/>
    <property type="project" value="TreeGrafter"/>
</dbReference>
<keyword evidence="5" id="KW-1185">Reference proteome</keyword>
<dbReference type="Gene3D" id="3.60.15.10">
    <property type="entry name" value="Ribonuclease Z/Hydroxyacylglutathione hydrolase-like"/>
    <property type="match status" value="1"/>
</dbReference>
<dbReference type="RefSeq" id="WP_106232506.1">
    <property type="nucleotide sequence ID" value="NZ_PVTM01000025.1"/>
</dbReference>
<dbReference type="Gene3D" id="3.40.50.10890">
    <property type="match status" value="1"/>
</dbReference>
<dbReference type="SMART" id="SM01027">
    <property type="entry name" value="Beta-Casp"/>
    <property type="match status" value="1"/>
</dbReference>
<evidence type="ECO:0000313" key="5">
    <source>
        <dbReference type="Proteomes" id="UP000239896"/>
    </source>
</evidence>
<accession>A0A2T0V744</accession>
<dbReference type="AlphaFoldDB" id="A0A2T0V744"/>
<feature type="domain" description="Beta-Casp" evidence="3">
    <location>
        <begin position="249"/>
        <end position="381"/>
    </location>
</feature>
<dbReference type="Proteomes" id="UP000239896">
    <property type="component" value="Unassembled WGS sequence"/>
</dbReference>
<name>A0A2T0V744_9GAMM</name>
<evidence type="ECO:0000259" key="3">
    <source>
        <dbReference type="SMART" id="SM01027"/>
    </source>
</evidence>
<evidence type="ECO:0000256" key="1">
    <source>
        <dbReference type="ARBA" id="ARBA00022801"/>
    </source>
</evidence>
<organism evidence="4 5">
    <name type="scientific">Halomonas ventosae</name>
    <dbReference type="NCBI Taxonomy" id="229007"/>
    <lineage>
        <taxon>Bacteria</taxon>
        <taxon>Pseudomonadati</taxon>
        <taxon>Pseudomonadota</taxon>
        <taxon>Gammaproteobacteria</taxon>
        <taxon>Oceanospirillales</taxon>
        <taxon>Halomonadaceae</taxon>
        <taxon>Halomonas</taxon>
    </lineage>
</organism>
<dbReference type="Pfam" id="PF10996">
    <property type="entry name" value="Beta-Casp"/>
    <property type="match status" value="1"/>
</dbReference>
<dbReference type="Pfam" id="PF00753">
    <property type="entry name" value="Lactamase_B"/>
    <property type="match status" value="1"/>
</dbReference>
<keyword evidence="1" id="KW-0378">Hydrolase</keyword>